<dbReference type="EMBL" id="JBBPBM010001365">
    <property type="protein sequence ID" value="KAK8484711.1"/>
    <property type="molecule type" value="Genomic_DNA"/>
</dbReference>
<reference evidence="2 3" key="1">
    <citation type="journal article" date="2024" name="G3 (Bethesda)">
        <title>Genome assembly of Hibiscus sabdariffa L. provides insights into metabolisms of medicinal natural products.</title>
        <authorList>
            <person name="Kim T."/>
        </authorList>
    </citation>
    <scope>NUCLEOTIDE SEQUENCE [LARGE SCALE GENOMIC DNA]</scope>
    <source>
        <strain evidence="2">TK-2024</strain>
        <tissue evidence="2">Old leaves</tissue>
    </source>
</reference>
<keyword evidence="3" id="KW-1185">Reference proteome</keyword>
<evidence type="ECO:0000256" key="1">
    <source>
        <dbReference type="SAM" id="MobiDB-lite"/>
    </source>
</evidence>
<sequence>MILRLHFSRRRSKGEPRLPTKLRRRRNSGLRPTADLSRTSLETNRHWIAFQSYKSSSGEDLCDCLHG</sequence>
<dbReference type="Proteomes" id="UP001472677">
    <property type="component" value="Unassembled WGS sequence"/>
</dbReference>
<evidence type="ECO:0000313" key="3">
    <source>
        <dbReference type="Proteomes" id="UP001472677"/>
    </source>
</evidence>
<accession>A0ABR1ZVF1</accession>
<proteinExistence type="predicted"/>
<evidence type="ECO:0000313" key="2">
    <source>
        <dbReference type="EMBL" id="KAK8484711.1"/>
    </source>
</evidence>
<protein>
    <submittedName>
        <fullName evidence="2">Uncharacterized protein</fullName>
    </submittedName>
</protein>
<feature type="region of interest" description="Disordered" evidence="1">
    <location>
        <begin position="7"/>
        <end position="36"/>
    </location>
</feature>
<gene>
    <name evidence="2" type="ORF">V6N12_009749</name>
</gene>
<organism evidence="2 3">
    <name type="scientific">Hibiscus sabdariffa</name>
    <name type="common">roselle</name>
    <dbReference type="NCBI Taxonomy" id="183260"/>
    <lineage>
        <taxon>Eukaryota</taxon>
        <taxon>Viridiplantae</taxon>
        <taxon>Streptophyta</taxon>
        <taxon>Embryophyta</taxon>
        <taxon>Tracheophyta</taxon>
        <taxon>Spermatophyta</taxon>
        <taxon>Magnoliopsida</taxon>
        <taxon>eudicotyledons</taxon>
        <taxon>Gunneridae</taxon>
        <taxon>Pentapetalae</taxon>
        <taxon>rosids</taxon>
        <taxon>malvids</taxon>
        <taxon>Malvales</taxon>
        <taxon>Malvaceae</taxon>
        <taxon>Malvoideae</taxon>
        <taxon>Hibiscus</taxon>
    </lineage>
</organism>
<name>A0ABR1ZVF1_9ROSI</name>
<comment type="caution">
    <text evidence="2">The sequence shown here is derived from an EMBL/GenBank/DDBJ whole genome shotgun (WGS) entry which is preliminary data.</text>
</comment>